<dbReference type="OrthoDB" id="2013972at2759"/>
<evidence type="ECO:0000256" key="8">
    <source>
        <dbReference type="ARBA" id="ARBA00023180"/>
    </source>
</evidence>
<feature type="compositionally biased region" description="Basic and acidic residues" evidence="10">
    <location>
        <begin position="181"/>
        <end position="216"/>
    </location>
</feature>
<feature type="compositionally biased region" description="Basic and acidic residues" evidence="10">
    <location>
        <begin position="120"/>
        <end position="142"/>
    </location>
</feature>
<dbReference type="GO" id="GO:0005768">
    <property type="term" value="C:endosome"/>
    <property type="evidence" value="ECO:0007669"/>
    <property type="project" value="TreeGrafter"/>
</dbReference>
<dbReference type="AlphaFoldDB" id="A0A1J6J0D1"/>
<keyword evidence="13" id="KW-1185">Reference proteome</keyword>
<protein>
    <submittedName>
        <fullName evidence="12">Methyltransferase pmt26</fullName>
    </submittedName>
</protein>
<dbReference type="PANTHER" id="PTHR10108">
    <property type="entry name" value="SAM-DEPENDENT METHYLTRANSFERASE"/>
    <property type="match status" value="1"/>
</dbReference>
<evidence type="ECO:0000256" key="3">
    <source>
        <dbReference type="ARBA" id="ARBA00022679"/>
    </source>
</evidence>
<evidence type="ECO:0000256" key="2">
    <source>
        <dbReference type="ARBA" id="ARBA00022603"/>
    </source>
</evidence>
<dbReference type="STRING" id="49451.A0A1J6J0D1"/>
<comment type="caution">
    <text evidence="12">The sequence shown here is derived from an EMBL/GenBank/DDBJ whole genome shotgun (WGS) entry which is preliminary data.</text>
</comment>
<comment type="similarity">
    <text evidence="1">Belongs to the methyltransferase superfamily.</text>
</comment>
<evidence type="ECO:0000256" key="6">
    <source>
        <dbReference type="ARBA" id="ARBA00022989"/>
    </source>
</evidence>
<sequence>MALGKYSRVDGRKSSSYCSTVTIVVFVALCLVGVWMMTSSSVVPVQNSDVSSQGKTSDATTQVTESKESSNGDESNPTDEGKSKQFEDNPGDLPEDATKGDASVSQEENNSNSQQTESTTEVKQEEKSTEQNEDTGDSKSETQSESGTDNSDDKKIEDKDSEAGEKNETKSVGEETEEGSDEKKSVENPGELNEKKDQEVDQGSDEKADGQKKDQLSNEVFPSGAQSDLLNETTTQNGAFSTQASESKNEKETQKSLESDKESSYTWKVCNSTAGPDYIPCLDNLEAIRNLRSTKHYEHRERHCPDNPPTCLVPLPEGYQRSVEWPTSREKIWYHNVPHTKLAEVKGHQNWVKVSGEYLTFPGGGTQFKHGALHYIDFIQQSIPDIAWGKRTRVVLDVGCGVASFGGYLFDRDVLTMSLAPKDEHEAQVQFALERGIPAISAVMGTKRLPFPSRVFDVVHCARCRVPWHIEGGKLLLELNRLLRPGGLFVWSATPVYQKLPEDVEIWEAMKQLTKAMCWELISKTKDRVNGVGVAVYRKPMDNECYEQRSEDAPPLCQGSDDPNAAWNVPLQACLHKAPVATSERGSQWPESWPARLSKSPYWLLSSQVGVYGKPAPEDFTADYEHWKHVVKNSYLNGMGINWSTVRNVMDMRAIYGGFAAALRDLNVWVMNIVSVDAPDTLPIIYERGLFGIYHDWCESFSTYPRSYDLLHADHLFSKMKTKCGLPAIVAEVDRILRPEGKLIVRDKVEAVTELESMFKSMHYEIRMTYSKDKEGLLCVQKTMWRPKEVETLTYALA</sequence>
<evidence type="ECO:0000256" key="7">
    <source>
        <dbReference type="ARBA" id="ARBA00023136"/>
    </source>
</evidence>
<dbReference type="GO" id="GO:0032259">
    <property type="term" value="P:methylation"/>
    <property type="evidence" value="ECO:0007669"/>
    <property type="project" value="UniProtKB-KW"/>
</dbReference>
<feature type="compositionally biased region" description="Polar residues" evidence="10">
    <location>
        <begin position="44"/>
        <end position="64"/>
    </location>
</feature>
<organism evidence="12 13">
    <name type="scientific">Nicotiana attenuata</name>
    <name type="common">Coyote tobacco</name>
    <dbReference type="NCBI Taxonomy" id="49451"/>
    <lineage>
        <taxon>Eukaryota</taxon>
        <taxon>Viridiplantae</taxon>
        <taxon>Streptophyta</taxon>
        <taxon>Embryophyta</taxon>
        <taxon>Tracheophyta</taxon>
        <taxon>Spermatophyta</taxon>
        <taxon>Magnoliopsida</taxon>
        <taxon>eudicotyledons</taxon>
        <taxon>Gunneridae</taxon>
        <taxon>Pentapetalae</taxon>
        <taxon>asterids</taxon>
        <taxon>lamiids</taxon>
        <taxon>Solanales</taxon>
        <taxon>Solanaceae</taxon>
        <taxon>Nicotianoideae</taxon>
        <taxon>Nicotianeae</taxon>
        <taxon>Nicotiana</taxon>
    </lineage>
</organism>
<feature type="transmembrane region" description="Helical" evidence="11">
    <location>
        <begin position="21"/>
        <end position="38"/>
    </location>
</feature>
<keyword evidence="2 12" id="KW-0489">Methyltransferase</keyword>
<evidence type="ECO:0000313" key="13">
    <source>
        <dbReference type="Proteomes" id="UP000187609"/>
    </source>
</evidence>
<dbReference type="PANTHER" id="PTHR10108:SF1130">
    <property type="entry name" value="METHYLTRANSFERASE PMT26-RELATED"/>
    <property type="match status" value="1"/>
</dbReference>
<dbReference type="FunFam" id="3.40.50.150:FF:000084">
    <property type="entry name" value="probable methyltransferase PMT23"/>
    <property type="match status" value="1"/>
</dbReference>
<evidence type="ECO:0000256" key="10">
    <source>
        <dbReference type="SAM" id="MobiDB-lite"/>
    </source>
</evidence>
<dbReference type="EMBL" id="MJEQ01037187">
    <property type="protein sequence ID" value="OIT03351.1"/>
    <property type="molecule type" value="Genomic_DNA"/>
</dbReference>
<dbReference type="GO" id="GO:0005802">
    <property type="term" value="C:trans-Golgi network"/>
    <property type="evidence" value="ECO:0007669"/>
    <property type="project" value="TreeGrafter"/>
</dbReference>
<dbReference type="Gene3D" id="3.40.50.150">
    <property type="entry name" value="Vaccinia Virus protein VP39"/>
    <property type="match status" value="1"/>
</dbReference>
<dbReference type="Proteomes" id="UP000187609">
    <property type="component" value="Unassembled WGS sequence"/>
</dbReference>
<dbReference type="InterPro" id="IPR004159">
    <property type="entry name" value="Put_SAM_MeTrfase"/>
</dbReference>
<name>A0A1J6J0D1_NICAT</name>
<evidence type="ECO:0000256" key="11">
    <source>
        <dbReference type="SAM" id="Phobius"/>
    </source>
</evidence>
<evidence type="ECO:0000256" key="1">
    <source>
        <dbReference type="ARBA" id="ARBA00008361"/>
    </source>
</evidence>
<proteinExistence type="inferred from homology"/>
<dbReference type="KEGG" id="nau:109225456"/>
<feature type="compositionally biased region" description="Low complexity" evidence="10">
    <location>
        <begin position="105"/>
        <end position="119"/>
    </location>
</feature>
<gene>
    <name evidence="12" type="ORF">A4A49_03139</name>
</gene>
<evidence type="ECO:0000256" key="5">
    <source>
        <dbReference type="ARBA" id="ARBA00022968"/>
    </source>
</evidence>
<dbReference type="Gramene" id="OIT03351">
    <property type="protein sequence ID" value="OIT03351"/>
    <property type="gene ID" value="A4A49_03139"/>
</dbReference>
<keyword evidence="6 11" id="KW-1133">Transmembrane helix</keyword>
<accession>A0A1J6J0D1</accession>
<evidence type="ECO:0000313" key="12">
    <source>
        <dbReference type="EMBL" id="OIT03351.1"/>
    </source>
</evidence>
<keyword evidence="7 11" id="KW-0472">Membrane</keyword>
<keyword evidence="8" id="KW-0325">Glycoprotein</keyword>
<dbReference type="OMA" id="VEKTMWR"/>
<dbReference type="GO" id="GO:0008168">
    <property type="term" value="F:methyltransferase activity"/>
    <property type="evidence" value="ECO:0007669"/>
    <property type="project" value="UniProtKB-KW"/>
</dbReference>
<reference evidence="12" key="1">
    <citation type="submission" date="2016-11" db="EMBL/GenBank/DDBJ databases">
        <title>The genome of Nicotiana attenuata.</title>
        <authorList>
            <person name="Xu S."/>
            <person name="Brockmoeller T."/>
            <person name="Gaquerel E."/>
            <person name="Navarro A."/>
            <person name="Kuhl H."/>
            <person name="Gase K."/>
            <person name="Ling Z."/>
            <person name="Zhou W."/>
            <person name="Kreitzer C."/>
            <person name="Stanke M."/>
            <person name="Tang H."/>
            <person name="Lyons E."/>
            <person name="Pandey P."/>
            <person name="Pandey S.P."/>
            <person name="Timmermann B."/>
            <person name="Baldwin I.T."/>
        </authorList>
    </citation>
    <scope>NUCLEOTIDE SEQUENCE [LARGE SCALE GENOMIC DNA]</scope>
    <source>
        <strain evidence="12">UT</strain>
    </source>
</reference>
<dbReference type="Pfam" id="PF03141">
    <property type="entry name" value="Methyltransf_29"/>
    <property type="match status" value="1"/>
</dbReference>
<evidence type="ECO:0000256" key="4">
    <source>
        <dbReference type="ARBA" id="ARBA00022692"/>
    </source>
</evidence>
<feature type="compositionally biased region" description="Basic and acidic residues" evidence="10">
    <location>
        <begin position="151"/>
        <end position="173"/>
    </location>
</feature>
<dbReference type="InterPro" id="IPR029063">
    <property type="entry name" value="SAM-dependent_MTases_sf"/>
</dbReference>
<feature type="compositionally biased region" description="Basic and acidic residues" evidence="10">
    <location>
        <begin position="247"/>
        <end position="263"/>
    </location>
</feature>
<keyword evidence="5" id="KW-0735">Signal-anchor</keyword>
<evidence type="ECO:0000256" key="9">
    <source>
        <dbReference type="ARBA" id="ARBA00060399"/>
    </source>
</evidence>
<keyword evidence="4 11" id="KW-0812">Transmembrane</keyword>
<dbReference type="SUPFAM" id="SSF53335">
    <property type="entry name" value="S-adenosyl-L-methionine-dependent methyltransferases"/>
    <property type="match status" value="2"/>
</dbReference>
<keyword evidence="3" id="KW-0808">Transferase</keyword>
<comment type="subcellular location">
    <subcellularLocation>
        <location evidence="9">Endomembrane system</location>
        <topology evidence="9">Single-pass type II membrane protein</topology>
    </subcellularLocation>
</comment>
<feature type="region of interest" description="Disordered" evidence="10">
    <location>
        <begin position="44"/>
        <end position="218"/>
    </location>
</feature>
<feature type="region of interest" description="Disordered" evidence="10">
    <location>
        <begin position="239"/>
        <end position="265"/>
    </location>
</feature>